<dbReference type="Pfam" id="PF00106">
    <property type="entry name" value="adh_short"/>
    <property type="match status" value="1"/>
</dbReference>
<dbReference type="PANTHER" id="PTHR43157">
    <property type="entry name" value="PHOSPHATIDYLINOSITOL-GLYCAN BIOSYNTHESIS CLASS F PROTEIN-RELATED"/>
    <property type="match status" value="1"/>
</dbReference>
<evidence type="ECO:0000313" key="3">
    <source>
        <dbReference type="Proteomes" id="UP001501237"/>
    </source>
</evidence>
<gene>
    <name evidence="2" type="ORF">GCM10010468_21600</name>
</gene>
<sequence length="296" mass="32093">MSADYSLPDLTGRNAVVTGADDGIGLEVTRRLVLAGANAVMAVFDAERGRDEAAAIRAENPRGKISVERLNLASLASVDEFAEEMAALRRPLDLLVGYSPLGPVPERLLTANNFELQMGVQHFGPFALVGRLLPLLRRAASPRVVTVSDPCVFSARIDLDDLDSARSYRPRNTFAQAKLADLLYALELDRRSVRNGWRLTSTAVLPGKAGLRDRLPFLPNRSDPARVALPVLYAATSPDARGGEIYGLAGGAPARVRPPRRAQDPDVAARLWRLSEELTGVVYGQDTRSEAEGRSR</sequence>
<keyword evidence="1" id="KW-0560">Oxidoreductase</keyword>
<reference evidence="3" key="1">
    <citation type="journal article" date="2019" name="Int. J. Syst. Evol. Microbiol.">
        <title>The Global Catalogue of Microorganisms (GCM) 10K type strain sequencing project: providing services to taxonomists for standard genome sequencing and annotation.</title>
        <authorList>
            <consortium name="The Broad Institute Genomics Platform"/>
            <consortium name="The Broad Institute Genome Sequencing Center for Infectious Disease"/>
            <person name="Wu L."/>
            <person name="Ma J."/>
        </authorList>
    </citation>
    <scope>NUCLEOTIDE SEQUENCE [LARGE SCALE GENOMIC DNA]</scope>
    <source>
        <strain evidence="3">JCM 9377</strain>
    </source>
</reference>
<comment type="caution">
    <text evidence="2">The sequence shown here is derived from an EMBL/GenBank/DDBJ whole genome shotgun (WGS) entry which is preliminary data.</text>
</comment>
<dbReference type="SUPFAM" id="SSF51735">
    <property type="entry name" value="NAD(P)-binding Rossmann-fold domains"/>
    <property type="match status" value="1"/>
</dbReference>
<dbReference type="RefSeq" id="WP_344825593.1">
    <property type="nucleotide sequence ID" value="NZ_BAAAUV010000004.1"/>
</dbReference>
<dbReference type="Proteomes" id="UP001501237">
    <property type="component" value="Unassembled WGS sequence"/>
</dbReference>
<proteinExistence type="predicted"/>
<name>A0ABP6Q644_9ACTN</name>
<keyword evidence="3" id="KW-1185">Reference proteome</keyword>
<dbReference type="PANTHER" id="PTHR43157:SF31">
    <property type="entry name" value="PHOSPHATIDYLINOSITOL-GLYCAN BIOSYNTHESIS CLASS F PROTEIN"/>
    <property type="match status" value="1"/>
</dbReference>
<dbReference type="EMBL" id="BAAAUV010000004">
    <property type="protein sequence ID" value="GAA3206161.1"/>
    <property type="molecule type" value="Genomic_DNA"/>
</dbReference>
<dbReference type="InterPro" id="IPR036291">
    <property type="entry name" value="NAD(P)-bd_dom_sf"/>
</dbReference>
<protein>
    <submittedName>
        <fullName evidence="2">SDR family oxidoreductase</fullName>
    </submittedName>
</protein>
<accession>A0ABP6Q644</accession>
<evidence type="ECO:0000256" key="1">
    <source>
        <dbReference type="ARBA" id="ARBA00023002"/>
    </source>
</evidence>
<evidence type="ECO:0000313" key="2">
    <source>
        <dbReference type="EMBL" id="GAA3206161.1"/>
    </source>
</evidence>
<dbReference type="Gene3D" id="3.40.50.720">
    <property type="entry name" value="NAD(P)-binding Rossmann-like Domain"/>
    <property type="match status" value="1"/>
</dbReference>
<dbReference type="InterPro" id="IPR002347">
    <property type="entry name" value="SDR_fam"/>
</dbReference>
<organism evidence="2 3">
    <name type="scientific">Actinocorallia longicatena</name>
    <dbReference type="NCBI Taxonomy" id="111803"/>
    <lineage>
        <taxon>Bacteria</taxon>
        <taxon>Bacillati</taxon>
        <taxon>Actinomycetota</taxon>
        <taxon>Actinomycetes</taxon>
        <taxon>Streptosporangiales</taxon>
        <taxon>Thermomonosporaceae</taxon>
        <taxon>Actinocorallia</taxon>
    </lineage>
</organism>